<comment type="subcellular location">
    <subcellularLocation>
        <location evidence="2">Mitochondrion intermembrane space</location>
    </subcellularLocation>
    <subcellularLocation>
        <location evidence="1">Nucleus</location>
    </subcellularLocation>
</comment>
<dbReference type="Pfam" id="PF02847">
    <property type="entry name" value="MA3"/>
    <property type="match status" value="1"/>
</dbReference>
<dbReference type="InterPro" id="IPR003891">
    <property type="entry name" value="Initiation_fac_eIF4g_MI"/>
</dbReference>
<keyword evidence="10 16" id="KW-0479">Metal-binding</keyword>
<evidence type="ECO:0000256" key="16">
    <source>
        <dbReference type="PROSITE-ProRule" id="PRU00433"/>
    </source>
</evidence>
<accession>A0A1E4SSM9</accession>
<evidence type="ECO:0000256" key="6">
    <source>
        <dbReference type="ARBA" id="ARBA00022481"/>
    </source>
</evidence>
<dbReference type="GO" id="GO:0020037">
    <property type="term" value="F:heme binding"/>
    <property type="evidence" value="ECO:0007669"/>
    <property type="project" value="InterPro"/>
</dbReference>
<keyword evidence="12 16" id="KW-0408">Iron</keyword>
<dbReference type="GO" id="GO:0046872">
    <property type="term" value="F:metal ion binding"/>
    <property type="evidence" value="ECO:0007669"/>
    <property type="project" value="UniProtKB-KW"/>
</dbReference>
<protein>
    <recommendedName>
        <fullName evidence="15">Pre-mRNA-splicing factor CWC22</fullName>
    </recommendedName>
</protein>
<keyword evidence="9" id="KW-0507">mRNA processing</keyword>
<dbReference type="PANTHER" id="PTHR18034">
    <property type="entry name" value="CELL CYCLE CONTROL PROTEIN CWF22-RELATED"/>
    <property type="match status" value="1"/>
</dbReference>
<keyword evidence="11" id="KW-0249">Electron transport</keyword>
<evidence type="ECO:0000256" key="4">
    <source>
        <dbReference type="ARBA" id="ARBA00006856"/>
    </source>
</evidence>
<dbReference type="RefSeq" id="XP_020067549.1">
    <property type="nucleotide sequence ID" value="XM_020209067.1"/>
</dbReference>
<dbReference type="EMBL" id="KV453909">
    <property type="protein sequence ID" value="ODV82427.1"/>
    <property type="molecule type" value="Genomic_DNA"/>
</dbReference>
<dbReference type="GO" id="GO:0009055">
    <property type="term" value="F:electron transfer activity"/>
    <property type="evidence" value="ECO:0007669"/>
    <property type="project" value="InterPro"/>
</dbReference>
<evidence type="ECO:0000256" key="17">
    <source>
        <dbReference type="SAM" id="MobiDB-lite"/>
    </source>
</evidence>
<evidence type="ECO:0000256" key="12">
    <source>
        <dbReference type="ARBA" id="ARBA00023004"/>
    </source>
</evidence>
<dbReference type="FunFam" id="1.10.760.10:FF:000001">
    <property type="entry name" value="Cytochrome c iso-1"/>
    <property type="match status" value="1"/>
</dbReference>
<keyword evidence="6" id="KW-0488">Methylation</keyword>
<dbReference type="InterPro" id="IPR036909">
    <property type="entry name" value="Cyt_c-like_dom_sf"/>
</dbReference>
<dbReference type="Pfam" id="PF00034">
    <property type="entry name" value="Cytochrom_C"/>
    <property type="match status" value="1"/>
</dbReference>
<dbReference type="GO" id="GO:0003723">
    <property type="term" value="F:RNA binding"/>
    <property type="evidence" value="ECO:0007669"/>
    <property type="project" value="InterPro"/>
</dbReference>
<evidence type="ECO:0000256" key="9">
    <source>
        <dbReference type="ARBA" id="ARBA00022664"/>
    </source>
</evidence>
<reference evidence="21" key="1">
    <citation type="submission" date="2016-05" db="EMBL/GenBank/DDBJ databases">
        <title>Comparative genomics of biotechnologically important yeasts.</title>
        <authorList>
            <consortium name="DOE Joint Genome Institute"/>
            <person name="Riley R."/>
            <person name="Haridas S."/>
            <person name="Wolfe K.H."/>
            <person name="Lopes M.R."/>
            <person name="Hittinger C.T."/>
            <person name="Goker M."/>
            <person name="Salamov A."/>
            <person name="Wisecaver J."/>
            <person name="Long T.M."/>
            <person name="Aerts A.L."/>
            <person name="Barry K."/>
            <person name="Choi C."/>
            <person name="Clum A."/>
            <person name="Coughlan A.Y."/>
            <person name="Deshpande S."/>
            <person name="Douglass A.P."/>
            <person name="Hanson S.J."/>
            <person name="Klenk H.-P."/>
            <person name="Labutti K."/>
            <person name="Lapidus A."/>
            <person name="Lindquist E."/>
            <person name="Lipzen A."/>
            <person name="Meier-Kolthoff J.P."/>
            <person name="Ohm R.A."/>
            <person name="Otillar R.P."/>
            <person name="Pangilinan J."/>
            <person name="Peng Y."/>
            <person name="Rokas A."/>
            <person name="Rosa C.A."/>
            <person name="Scheuner C."/>
            <person name="Sibirny A.A."/>
            <person name="Slot J.C."/>
            <person name="Stielow J.B."/>
            <person name="Sun H."/>
            <person name="Kurtzman C.P."/>
            <person name="Blackwell M."/>
            <person name="Grigoriev I.V."/>
            <person name="Jeffries T.W."/>
        </authorList>
    </citation>
    <scope>NUCLEOTIDE SEQUENCE [LARGE SCALE GENOMIC DNA]</scope>
    <source>
        <strain evidence="21">NRRL Y-17324</strain>
    </source>
</reference>
<evidence type="ECO:0000256" key="14">
    <source>
        <dbReference type="ARBA" id="ARBA00023242"/>
    </source>
</evidence>
<dbReference type="SMART" id="SM00543">
    <property type="entry name" value="MIF4G"/>
    <property type="match status" value="1"/>
</dbReference>
<dbReference type="InterPro" id="IPR050781">
    <property type="entry name" value="CWC22_splicing_factor"/>
</dbReference>
<feature type="compositionally biased region" description="Low complexity" evidence="17">
    <location>
        <begin position="532"/>
        <end position="549"/>
    </location>
</feature>
<evidence type="ECO:0000256" key="15">
    <source>
        <dbReference type="ARBA" id="ARBA00040804"/>
    </source>
</evidence>
<evidence type="ECO:0000256" key="7">
    <source>
        <dbReference type="ARBA" id="ARBA00022617"/>
    </source>
</evidence>
<keyword evidence="5" id="KW-0813">Transport</keyword>
<evidence type="ECO:0000256" key="5">
    <source>
        <dbReference type="ARBA" id="ARBA00022448"/>
    </source>
</evidence>
<dbReference type="Pfam" id="PF02854">
    <property type="entry name" value="MIF4G"/>
    <property type="match status" value="1"/>
</dbReference>
<evidence type="ECO:0000256" key="3">
    <source>
        <dbReference type="ARBA" id="ARBA00006488"/>
    </source>
</evidence>
<feature type="region of interest" description="Disordered" evidence="17">
    <location>
        <begin position="522"/>
        <end position="558"/>
    </location>
</feature>
<dbReference type="PRINTS" id="PR00604">
    <property type="entry name" value="CYTCHRMECIAB"/>
</dbReference>
<keyword evidence="13" id="KW-0508">mRNA splicing</keyword>
<evidence type="ECO:0000256" key="10">
    <source>
        <dbReference type="ARBA" id="ARBA00022723"/>
    </source>
</evidence>
<sequence length="657" mass="75241">MSHPFHSLLKQPYTPAIAAQLQSLQSSLSPEDATYQKILWYILKQSIHSQIAVLDVHNIQQTVLELFKLNIERGRGLLVRNIMKWQLSDTRFTELFACFIAILNSKLPSVGELIVKRLILQFRRNYMKNNRAICVSSLAFLSYLVNQRVLSEIVILQTVQLLLEKPTHDTIFIATEALKVVGSYLVKNSPAVLEMIFTKYREMLRDNNLRASHSTIQQLLRVRQTNFKDYPSIPKTLDLVEEEDQETHVVELDEDIDGEENLNVFSYDENYEENERNYASFKQEILPEQVPVEAEETKPAEVVHDFTEADLLQYQKTVYLKVMSSMSADEAVHKLLKMNFQKSKEEKAVNNEVLADMIIKCCSQEKTYSKYFGVIGEKLCATSKWWHGTFVKLFKKYYELVELLEVNSLRNVGKFFGHLYASDKLALEEGWDEIKLTERDTNSASRILLKFVFQEMVEELGIKEVIERVINDTYVKPKINGIFPVVDVTQRDADDIRFSINYFTAIGLGVLTEEMRKVLTELPEDRGRSRSRSSSFSRSGSSYSRSGSRTPYEKGSEKKGATLFKTRCLQCHTVEQGGPHKVGPNLHGLVGRKSGLAEGYSYTDANKKKGVEWSAQTLSDYLENPKKYIPGTKMAFGGLKKPKDRNDLVTYLISATK</sequence>
<keyword evidence="21" id="KW-1185">Reference proteome</keyword>
<dbReference type="PROSITE" id="PS51007">
    <property type="entry name" value="CYTC"/>
    <property type="match status" value="1"/>
</dbReference>
<dbReference type="SUPFAM" id="SSF48371">
    <property type="entry name" value="ARM repeat"/>
    <property type="match status" value="1"/>
</dbReference>
<dbReference type="AlphaFoldDB" id="A0A1E4SSM9"/>
<evidence type="ECO:0000256" key="1">
    <source>
        <dbReference type="ARBA" id="ARBA00004123"/>
    </source>
</evidence>
<comment type="similarity">
    <text evidence="4">Belongs to the CWC22 family.</text>
</comment>
<dbReference type="PROSITE" id="PS51366">
    <property type="entry name" value="MI"/>
    <property type="match status" value="1"/>
</dbReference>
<dbReference type="Gene3D" id="1.10.760.10">
    <property type="entry name" value="Cytochrome c-like domain"/>
    <property type="match status" value="1"/>
</dbReference>
<comment type="similarity">
    <text evidence="3">Belongs to the cytochrome c family.</text>
</comment>
<organism evidence="20 21">
    <name type="scientific">Suhomyces tanzawaensis NRRL Y-17324</name>
    <dbReference type="NCBI Taxonomy" id="984487"/>
    <lineage>
        <taxon>Eukaryota</taxon>
        <taxon>Fungi</taxon>
        <taxon>Dikarya</taxon>
        <taxon>Ascomycota</taxon>
        <taxon>Saccharomycotina</taxon>
        <taxon>Pichiomycetes</taxon>
        <taxon>Debaryomycetaceae</taxon>
        <taxon>Suhomyces</taxon>
    </lineage>
</organism>
<evidence type="ECO:0000313" key="21">
    <source>
        <dbReference type="Proteomes" id="UP000094285"/>
    </source>
</evidence>
<evidence type="ECO:0000256" key="11">
    <source>
        <dbReference type="ARBA" id="ARBA00022982"/>
    </source>
</evidence>
<dbReference type="Gene3D" id="1.25.40.180">
    <property type="match status" value="1"/>
</dbReference>
<dbReference type="STRING" id="984487.A0A1E4SSM9"/>
<dbReference type="GeneID" id="30983203"/>
<feature type="domain" description="Cytochrome c" evidence="18">
    <location>
        <begin position="555"/>
        <end position="656"/>
    </location>
</feature>
<dbReference type="SMART" id="SM00544">
    <property type="entry name" value="MA3"/>
    <property type="match status" value="1"/>
</dbReference>
<keyword evidence="14" id="KW-0539">Nucleus</keyword>
<evidence type="ECO:0000259" key="19">
    <source>
        <dbReference type="PROSITE" id="PS51366"/>
    </source>
</evidence>
<dbReference type="Proteomes" id="UP000094285">
    <property type="component" value="Unassembled WGS sequence"/>
</dbReference>
<evidence type="ECO:0000259" key="18">
    <source>
        <dbReference type="PROSITE" id="PS51007"/>
    </source>
</evidence>
<dbReference type="GO" id="GO:0071013">
    <property type="term" value="C:catalytic step 2 spliceosome"/>
    <property type="evidence" value="ECO:0007669"/>
    <property type="project" value="TreeGrafter"/>
</dbReference>
<dbReference type="InterPro" id="IPR002327">
    <property type="entry name" value="Cyt_c_1A/1B"/>
</dbReference>
<dbReference type="OrthoDB" id="3938623at2759"/>
<keyword evidence="8" id="KW-0679">Respiratory chain</keyword>
<dbReference type="GO" id="GO:0000398">
    <property type="term" value="P:mRNA splicing, via spliceosome"/>
    <property type="evidence" value="ECO:0007669"/>
    <property type="project" value="TreeGrafter"/>
</dbReference>
<evidence type="ECO:0000256" key="2">
    <source>
        <dbReference type="ARBA" id="ARBA00004569"/>
    </source>
</evidence>
<evidence type="ECO:0000313" key="20">
    <source>
        <dbReference type="EMBL" id="ODV82427.1"/>
    </source>
</evidence>
<name>A0A1E4SSM9_9ASCO</name>
<dbReference type="GO" id="GO:0005758">
    <property type="term" value="C:mitochondrial intermembrane space"/>
    <property type="evidence" value="ECO:0007669"/>
    <property type="project" value="UniProtKB-SubCell"/>
</dbReference>
<dbReference type="InterPro" id="IPR003890">
    <property type="entry name" value="MIF4G-like_typ-3"/>
</dbReference>
<evidence type="ECO:0000256" key="13">
    <source>
        <dbReference type="ARBA" id="ARBA00023187"/>
    </source>
</evidence>
<dbReference type="SUPFAM" id="SSF46626">
    <property type="entry name" value="Cytochrome c"/>
    <property type="match status" value="1"/>
</dbReference>
<gene>
    <name evidence="20" type="ORF">CANTADRAFT_4421</name>
</gene>
<dbReference type="PANTHER" id="PTHR18034:SF3">
    <property type="entry name" value="PRE-MRNA-SPLICING FACTOR CWC22 HOMOLOG"/>
    <property type="match status" value="1"/>
</dbReference>
<feature type="domain" description="MI" evidence="19">
    <location>
        <begin position="313"/>
        <end position="435"/>
    </location>
</feature>
<evidence type="ECO:0000256" key="8">
    <source>
        <dbReference type="ARBA" id="ARBA00022660"/>
    </source>
</evidence>
<proteinExistence type="inferred from homology"/>
<dbReference type="InterPro" id="IPR016024">
    <property type="entry name" value="ARM-type_fold"/>
</dbReference>
<dbReference type="InterPro" id="IPR009056">
    <property type="entry name" value="Cyt_c-like_dom"/>
</dbReference>
<keyword evidence="7 16" id="KW-0349">Heme</keyword>